<feature type="repeat" description="ANK" evidence="3">
    <location>
        <begin position="1020"/>
        <end position="1052"/>
    </location>
</feature>
<keyword evidence="2 3" id="KW-0040">ANK repeat</keyword>
<feature type="domain" description="GPI inositol-deacylase winged helix" evidence="6">
    <location>
        <begin position="381"/>
        <end position="459"/>
    </location>
</feature>
<evidence type="ECO:0008006" key="10">
    <source>
        <dbReference type="Google" id="ProtNLM"/>
    </source>
</evidence>
<protein>
    <recommendedName>
        <fullName evidence="10">Ankyrin repeat-containing domain protein</fullName>
    </recommendedName>
</protein>
<feature type="signal peptide" evidence="5">
    <location>
        <begin position="1"/>
        <end position="17"/>
    </location>
</feature>
<keyword evidence="1" id="KW-0677">Repeat</keyword>
<dbReference type="PROSITE" id="PS50088">
    <property type="entry name" value="ANK_REPEAT"/>
    <property type="match status" value="9"/>
</dbReference>
<dbReference type="Pfam" id="PF00023">
    <property type="entry name" value="Ank"/>
    <property type="match status" value="3"/>
</dbReference>
<feature type="chain" id="PRO_5040413213" description="Ankyrin repeat-containing domain protein" evidence="5">
    <location>
        <begin position="18"/>
        <end position="1071"/>
    </location>
</feature>
<dbReference type="Gene3D" id="1.25.40.20">
    <property type="entry name" value="Ankyrin repeat-containing domain"/>
    <property type="match status" value="5"/>
</dbReference>
<evidence type="ECO:0000313" key="9">
    <source>
        <dbReference type="Proteomes" id="UP001043456"/>
    </source>
</evidence>
<accession>A0A9P3BDG2</accession>
<sequence length="1071" mass="118879">MWYVLDLLLLAGAVAYALRPPQRATFEETVQLHASPEEDNEVSETISERDDQASDNVSETITYTPLERESRTLEDWLAPVPDAAWHHHIRRTRQDKTGEGLLGSAEFQTWFATHGATLLCTGLPGTGKTNLASAVIDYLQEKRGEDASVGVAFLYCRAGNHELRKPVDLLWSLLRQFVQKSPKVLPETLQLFYECYKLQKPPRLAIEDVSKAMQIMVSEYSRAFVVIDALDECDWKNDELHTFLDVISALQAQTGLNLLATSRHAFDTKSRFQDCLSLTIRASDEDIRLYLQNHMTRLPPFARDNPHFLDHIKDNIVQASNGVFLLARLDLSCLENSLSTEEINAVLEQIRATRPNGLTETDVLDSIARACSRAIDKIKRQAEGARNLAQRILEWLSCARAPLKLSELKQALVSEFTAMEEKEAVPAAEDIVSVCAGLVTVDIEADTVSFLHRIIHEHFEQNWRLYFPNAEDNLTRVCITHLMKTFRSEPSHAKDESEECSQQNAFTIYAAKTWGHHARASLTDATEDWVLQFLRSDAAVAGSCRAMSLWGGTQLDNPCGVHLAAYFGLEKAMAALLKDGRSPDTKALCGKTALLWAAEMGHEAVVALLLKELKESGVQIECKDSEHGQTPLICAARNGHGNIVKLLLEHGANPEPKDGIFNQTALSWAVKNGHTQVAKLLLDYNAQIPCSRVEFDPKCLRGSEAGLHDAFVQEFLAGTPLISAAWNGHESVVLLLLEHGCDPETRDSIFGQTALSWAAWKGQEGVVRILLEKQASTDTLDKLEMTPLHYAALNGHATVVRQLLESGADIECRHDDFDCTPLSLAAWTGRQAVVQLLLDKGADLQGGRALEWALDNGPEISLRFLIKGMEYRRDPASCTQSDLERMMPGDEHLKALPLLCLGRFDLWQMEEMFFSMMYRLPVLWGVWSRQGDIVKLLMEKGASIPLEQGIESDKTVLAIAAERGFETLVSVLIEQGADIEVRDAVIGKTPLHFAAENGHDGVVKILLDNGADIEAQDILFGQTPLLWAAEKGHTAVVKLLLDRGAQIEASDDEHGQTPRQVTTSTVKHPCC</sequence>
<feature type="compositionally biased region" description="Polar residues" evidence="4">
    <location>
        <begin position="1057"/>
        <end position="1071"/>
    </location>
</feature>
<dbReference type="PRINTS" id="PR01415">
    <property type="entry name" value="ANKYRIN"/>
</dbReference>
<dbReference type="Pfam" id="PF24883">
    <property type="entry name" value="NPHP3_N"/>
    <property type="match status" value="1"/>
</dbReference>
<feature type="repeat" description="ANK" evidence="3">
    <location>
        <begin position="783"/>
        <end position="815"/>
    </location>
</feature>
<dbReference type="Pfam" id="PF22939">
    <property type="entry name" value="WHD_GPIID"/>
    <property type="match status" value="1"/>
</dbReference>
<dbReference type="InterPro" id="IPR002110">
    <property type="entry name" value="Ankyrin_rpt"/>
</dbReference>
<dbReference type="InterPro" id="IPR027417">
    <property type="entry name" value="P-loop_NTPase"/>
</dbReference>
<dbReference type="PANTHER" id="PTHR24171:SF9">
    <property type="entry name" value="ANKYRIN REPEAT DOMAIN-CONTAINING PROTEIN 39"/>
    <property type="match status" value="1"/>
</dbReference>
<evidence type="ECO:0000256" key="2">
    <source>
        <dbReference type="ARBA" id="ARBA00023043"/>
    </source>
</evidence>
<dbReference type="InterPro" id="IPR054471">
    <property type="entry name" value="GPIID_WHD"/>
</dbReference>
<evidence type="ECO:0000256" key="1">
    <source>
        <dbReference type="ARBA" id="ARBA00022737"/>
    </source>
</evidence>
<dbReference type="RefSeq" id="XP_043159948.1">
    <property type="nucleotide sequence ID" value="XM_043304013.1"/>
</dbReference>
<proteinExistence type="predicted"/>
<name>A0A9P3BDG2_9EURO</name>
<feature type="repeat" description="ANK" evidence="3">
    <location>
        <begin position="817"/>
        <end position="844"/>
    </location>
</feature>
<feature type="repeat" description="ANK" evidence="3">
    <location>
        <begin position="661"/>
        <end position="688"/>
    </location>
</feature>
<dbReference type="InterPro" id="IPR036770">
    <property type="entry name" value="Ankyrin_rpt-contain_sf"/>
</dbReference>
<feature type="repeat" description="ANK" evidence="3">
    <location>
        <begin position="986"/>
        <end position="1018"/>
    </location>
</feature>
<keyword evidence="9" id="KW-1185">Reference proteome</keyword>
<reference evidence="8 9" key="1">
    <citation type="submission" date="2018-10" db="EMBL/GenBank/DDBJ databases">
        <title>Pan-genome distribution and transcriptional activeness of fungal secondary metabolism genes in Aspergillus section Fumigati.</title>
        <authorList>
            <person name="Takahashi H."/>
            <person name="Umemura M."/>
            <person name="Ninomiya A."/>
            <person name="Kusuya Y."/>
            <person name="Urayama S."/>
            <person name="Shimizu M."/>
            <person name="Watanabe A."/>
            <person name="Kamei K."/>
            <person name="Yaguchi T."/>
            <person name="Hagiwara D."/>
        </authorList>
    </citation>
    <scope>NUCLEOTIDE SEQUENCE [LARGE SCALE GENOMIC DNA]</scope>
    <source>
        <strain evidence="8 9">IFM 55266</strain>
    </source>
</reference>
<dbReference type="SMART" id="SM00248">
    <property type="entry name" value="ANK"/>
    <property type="match status" value="12"/>
</dbReference>
<feature type="region of interest" description="Disordered" evidence="4">
    <location>
        <begin position="33"/>
        <end position="55"/>
    </location>
</feature>
<feature type="repeat" description="ANK" evidence="3">
    <location>
        <begin position="716"/>
        <end position="748"/>
    </location>
</feature>
<comment type="caution">
    <text evidence="8">The sequence shown here is derived from an EMBL/GenBank/DDBJ whole genome shotgun (WGS) entry which is preliminary data.</text>
</comment>
<dbReference type="Proteomes" id="UP001043456">
    <property type="component" value="Unassembled WGS sequence"/>
</dbReference>
<evidence type="ECO:0000259" key="6">
    <source>
        <dbReference type="Pfam" id="PF22939"/>
    </source>
</evidence>
<evidence type="ECO:0000259" key="7">
    <source>
        <dbReference type="Pfam" id="PF24883"/>
    </source>
</evidence>
<keyword evidence="5" id="KW-0732">Signal</keyword>
<dbReference type="Gene3D" id="3.40.50.300">
    <property type="entry name" value="P-loop containing nucleotide triphosphate hydrolases"/>
    <property type="match status" value="1"/>
</dbReference>
<feature type="repeat" description="ANK" evidence="3">
    <location>
        <begin position="750"/>
        <end position="782"/>
    </location>
</feature>
<feature type="region of interest" description="Disordered" evidence="4">
    <location>
        <begin position="1050"/>
        <end position="1071"/>
    </location>
</feature>
<dbReference type="InterPro" id="IPR056884">
    <property type="entry name" value="NPHP3-like_N"/>
</dbReference>
<feature type="repeat" description="ANK" evidence="3">
    <location>
        <begin position="627"/>
        <end position="659"/>
    </location>
</feature>
<evidence type="ECO:0000256" key="5">
    <source>
        <dbReference type="SAM" id="SignalP"/>
    </source>
</evidence>
<dbReference type="OrthoDB" id="195446at2759"/>
<organism evidence="8 9">
    <name type="scientific">Aspergillus pseudoviridinutans</name>
    <dbReference type="NCBI Taxonomy" id="1517512"/>
    <lineage>
        <taxon>Eukaryota</taxon>
        <taxon>Fungi</taxon>
        <taxon>Dikarya</taxon>
        <taxon>Ascomycota</taxon>
        <taxon>Pezizomycotina</taxon>
        <taxon>Eurotiomycetes</taxon>
        <taxon>Eurotiomycetidae</taxon>
        <taxon>Eurotiales</taxon>
        <taxon>Aspergillaceae</taxon>
        <taxon>Aspergillus</taxon>
        <taxon>Aspergillus subgen. Fumigati</taxon>
    </lineage>
</organism>
<dbReference type="AlphaFoldDB" id="A0A9P3BDG2"/>
<dbReference type="GeneID" id="67006742"/>
<dbReference type="PROSITE" id="PS50297">
    <property type="entry name" value="ANK_REP_REGION"/>
    <property type="match status" value="9"/>
</dbReference>
<evidence type="ECO:0000313" key="8">
    <source>
        <dbReference type="EMBL" id="GIJ89202.1"/>
    </source>
</evidence>
<feature type="repeat" description="ANK" evidence="3">
    <location>
        <begin position="952"/>
        <end position="984"/>
    </location>
</feature>
<dbReference type="SUPFAM" id="SSF48403">
    <property type="entry name" value="Ankyrin repeat"/>
    <property type="match status" value="2"/>
</dbReference>
<dbReference type="Pfam" id="PF12796">
    <property type="entry name" value="Ank_2"/>
    <property type="match status" value="3"/>
</dbReference>
<dbReference type="PANTHER" id="PTHR24171">
    <property type="entry name" value="ANKYRIN REPEAT DOMAIN-CONTAINING PROTEIN 39-RELATED"/>
    <property type="match status" value="1"/>
</dbReference>
<evidence type="ECO:0000256" key="4">
    <source>
        <dbReference type="SAM" id="MobiDB-lite"/>
    </source>
</evidence>
<feature type="domain" description="Nephrocystin 3-like N-terminal" evidence="7">
    <location>
        <begin position="97"/>
        <end position="263"/>
    </location>
</feature>
<evidence type="ECO:0000256" key="3">
    <source>
        <dbReference type="PROSITE-ProRule" id="PRU00023"/>
    </source>
</evidence>
<dbReference type="EMBL" id="BHVY01000005">
    <property type="protein sequence ID" value="GIJ89202.1"/>
    <property type="molecule type" value="Genomic_DNA"/>
</dbReference>
<dbReference type="SUPFAM" id="SSF52540">
    <property type="entry name" value="P-loop containing nucleoside triphosphate hydrolases"/>
    <property type="match status" value="1"/>
</dbReference>
<gene>
    <name evidence="8" type="ORF">Asppvi_008132</name>
</gene>